<dbReference type="RefSeq" id="WP_192462376.1">
    <property type="nucleotide sequence ID" value="NZ_JACYFJ010000003.1"/>
</dbReference>
<comment type="caution">
    <text evidence="1">The sequence shown here is derived from an EMBL/GenBank/DDBJ whole genome shotgun (WGS) entry which is preliminary data.</text>
</comment>
<dbReference type="PROSITE" id="PS51257">
    <property type="entry name" value="PROKAR_LIPOPROTEIN"/>
    <property type="match status" value="1"/>
</dbReference>
<keyword evidence="2" id="KW-1185">Reference proteome</keyword>
<organism evidence="1 2">
    <name type="scientific">Euzebyella saccharophila</name>
    <dbReference type="NCBI Taxonomy" id="679664"/>
    <lineage>
        <taxon>Bacteria</taxon>
        <taxon>Pseudomonadati</taxon>
        <taxon>Bacteroidota</taxon>
        <taxon>Flavobacteriia</taxon>
        <taxon>Flavobacteriales</taxon>
        <taxon>Flavobacteriaceae</taxon>
        <taxon>Euzebyella</taxon>
    </lineage>
</organism>
<accession>A0ABV8JQ89</accession>
<evidence type="ECO:0000313" key="1">
    <source>
        <dbReference type="EMBL" id="MFC4094688.1"/>
    </source>
</evidence>
<gene>
    <name evidence="1" type="ORF">ACFOUT_02305</name>
</gene>
<proteinExistence type="predicted"/>
<dbReference type="Proteomes" id="UP001595814">
    <property type="component" value="Unassembled WGS sequence"/>
</dbReference>
<dbReference type="EMBL" id="JBHSAW010000003">
    <property type="protein sequence ID" value="MFC4094688.1"/>
    <property type="molecule type" value="Genomic_DNA"/>
</dbReference>
<name>A0ABV8JQ89_9FLAO</name>
<protein>
    <submittedName>
        <fullName evidence="1">Collagen-like protein</fullName>
    </submittedName>
</protein>
<sequence length="181" mass="20109">MKKFNFIIGAFLALVIVACEGPAGPPGRDGLNGLDGLDGAQFEAAAFEIEVDLATNLDANRYEYFSQYPSDITLLPDDVILMYRLEEIIDGADVWRQLPQPFFADEGLLYYNFDFTQGDYTVLLEPEFDLAAVPTDLTDNQIFRIVIIPSDLGTAMDMDQNNINSVMSSLGIQEADIKKVH</sequence>
<reference evidence="2" key="1">
    <citation type="journal article" date="2019" name="Int. J. Syst. Evol. Microbiol.">
        <title>The Global Catalogue of Microorganisms (GCM) 10K type strain sequencing project: providing services to taxonomists for standard genome sequencing and annotation.</title>
        <authorList>
            <consortium name="The Broad Institute Genomics Platform"/>
            <consortium name="The Broad Institute Genome Sequencing Center for Infectious Disease"/>
            <person name="Wu L."/>
            <person name="Ma J."/>
        </authorList>
    </citation>
    <scope>NUCLEOTIDE SEQUENCE [LARGE SCALE GENOMIC DNA]</scope>
    <source>
        <strain evidence="2">CECT 7477</strain>
    </source>
</reference>
<evidence type="ECO:0000313" key="2">
    <source>
        <dbReference type="Proteomes" id="UP001595814"/>
    </source>
</evidence>